<keyword evidence="3" id="KW-1015">Disulfide bond</keyword>
<accession>A0A1I7YYB4</accession>
<reference evidence="7" key="1">
    <citation type="submission" date="2016-11" db="UniProtKB">
        <authorList>
            <consortium name="WormBaseParasite"/>
        </authorList>
    </citation>
    <scope>IDENTIFICATION</scope>
</reference>
<dbReference type="InterPro" id="IPR029034">
    <property type="entry name" value="Cystine-knot_cytokine"/>
</dbReference>
<proteinExistence type="predicted"/>
<evidence type="ECO:0000256" key="1">
    <source>
        <dbReference type="ARBA" id="ARBA00004613"/>
    </source>
</evidence>
<organism evidence="6 7">
    <name type="scientific">Steinernema glaseri</name>
    <dbReference type="NCBI Taxonomy" id="37863"/>
    <lineage>
        <taxon>Eukaryota</taxon>
        <taxon>Metazoa</taxon>
        <taxon>Ecdysozoa</taxon>
        <taxon>Nematoda</taxon>
        <taxon>Chromadorea</taxon>
        <taxon>Rhabditida</taxon>
        <taxon>Tylenchina</taxon>
        <taxon>Panagrolaimomorpha</taxon>
        <taxon>Strongyloidoidea</taxon>
        <taxon>Steinernematidae</taxon>
        <taxon>Steinernema</taxon>
    </lineage>
</organism>
<evidence type="ECO:0000256" key="4">
    <source>
        <dbReference type="SAM" id="SignalP"/>
    </source>
</evidence>
<name>A0A1I7YYB4_9BILA</name>
<feature type="chain" id="PRO_5009312753" evidence="4">
    <location>
        <begin position="17"/>
        <end position="142"/>
    </location>
</feature>
<dbReference type="WBParaSite" id="L893_g20985.t1">
    <property type="protein sequence ID" value="L893_g20985.t1"/>
    <property type="gene ID" value="L893_g20985"/>
</dbReference>
<comment type="subcellular location">
    <subcellularLocation>
        <location evidence="1">Secreted</location>
    </subcellularLocation>
</comment>
<protein>
    <submittedName>
        <fullName evidence="7">Cys_knot domain-containing protein</fullName>
    </submittedName>
</protein>
<dbReference type="SUPFAM" id="SSF57501">
    <property type="entry name" value="Cystine-knot cytokines"/>
    <property type="match status" value="1"/>
</dbReference>
<evidence type="ECO:0000313" key="6">
    <source>
        <dbReference type="Proteomes" id="UP000095287"/>
    </source>
</evidence>
<keyword evidence="6" id="KW-1185">Reference proteome</keyword>
<evidence type="ECO:0000313" key="7">
    <source>
        <dbReference type="WBParaSite" id="L893_g20985.t1"/>
    </source>
</evidence>
<keyword evidence="2" id="KW-0964">Secreted</keyword>
<sequence length="142" mass="15674">MRTLVVVFLLPFVANAFKPVVESSNIECSLHEIPTTVSTANKEGNCVVTIMKKFCGGFCESSEKGTHIFPYRNINASICLYTSLVEKTAPYQCDYSPSPESELPVYTYVEPTGCQCTPCSSDNQVLASQAHNRKRRTIGCPH</sequence>
<dbReference type="Pfam" id="PF00007">
    <property type="entry name" value="Cys_knot"/>
    <property type="match status" value="1"/>
</dbReference>
<dbReference type="Proteomes" id="UP000095287">
    <property type="component" value="Unplaced"/>
</dbReference>
<evidence type="ECO:0000256" key="3">
    <source>
        <dbReference type="ARBA" id="ARBA00023157"/>
    </source>
</evidence>
<evidence type="ECO:0000259" key="5">
    <source>
        <dbReference type="Pfam" id="PF00007"/>
    </source>
</evidence>
<dbReference type="Gene3D" id="2.10.90.10">
    <property type="entry name" value="Cystine-knot cytokines"/>
    <property type="match status" value="1"/>
</dbReference>
<keyword evidence="4" id="KW-0732">Signal</keyword>
<feature type="signal peptide" evidence="4">
    <location>
        <begin position="1"/>
        <end position="16"/>
    </location>
</feature>
<dbReference type="InterPro" id="IPR006208">
    <property type="entry name" value="Glyco_hormone_CN"/>
</dbReference>
<dbReference type="AlphaFoldDB" id="A0A1I7YYB4"/>
<dbReference type="GO" id="GO:0005576">
    <property type="term" value="C:extracellular region"/>
    <property type="evidence" value="ECO:0007669"/>
    <property type="project" value="UniProtKB-SubCell"/>
</dbReference>
<feature type="domain" description="Glycoprotein hormone subunit beta" evidence="5">
    <location>
        <begin position="28"/>
        <end position="131"/>
    </location>
</feature>
<evidence type="ECO:0000256" key="2">
    <source>
        <dbReference type="ARBA" id="ARBA00022525"/>
    </source>
</evidence>